<gene>
    <name evidence="8" type="ORF">VITISV_019993</name>
</gene>
<dbReference type="InterPro" id="IPR000209">
    <property type="entry name" value="Peptidase_S8/S53_dom"/>
</dbReference>
<evidence type="ECO:0000313" key="8">
    <source>
        <dbReference type="EMBL" id="CAN60894.1"/>
    </source>
</evidence>
<dbReference type="PROSITE" id="PS00138">
    <property type="entry name" value="SUBTILASE_SER"/>
    <property type="match status" value="1"/>
</dbReference>
<dbReference type="InterPro" id="IPR045051">
    <property type="entry name" value="SBT"/>
</dbReference>
<dbReference type="Pfam" id="PF17766">
    <property type="entry name" value="fn3_6"/>
    <property type="match status" value="1"/>
</dbReference>
<dbReference type="InterPro" id="IPR036852">
    <property type="entry name" value="Peptidase_S8/S53_dom_sf"/>
</dbReference>
<evidence type="ECO:0008006" key="9">
    <source>
        <dbReference type="Google" id="ProtNLM"/>
    </source>
</evidence>
<keyword evidence="5" id="KW-0720">Serine protease</keyword>
<protein>
    <recommendedName>
        <fullName evidence="9">Subtilisin-like protease SBT2.2</fullName>
    </recommendedName>
</protein>
<dbReference type="PANTHER" id="PTHR10795">
    <property type="entry name" value="PROPROTEIN CONVERTASE SUBTILISIN/KEXIN"/>
    <property type="match status" value="1"/>
</dbReference>
<name>A5B3C9_VITVI</name>
<dbReference type="GO" id="GO:0004252">
    <property type="term" value="F:serine-type endopeptidase activity"/>
    <property type="evidence" value="ECO:0007669"/>
    <property type="project" value="InterPro"/>
</dbReference>
<sequence>MRNIFERDKYKTPITKKFYTKAKPPPPILIGTSRNITNALQTQQSIAVYKALYKSFGGFAADVVAAIDQSVLLKFSAKRRLFRRLNDMPKAAQDGVDIVSLSITPNRRPPGIATFFNPIDMALLSAVKAAHDRAYSNSIVLGNNVTIPGVGLAPGTHRGRMYTLVSALHALNNDTTIANDMYVGECQDSSSLKQDLVQGNLLICSYSIRFVLGLSTIKQALQTAKNLSAAGVVFYMDPFVIGFQLNPIPMKMPGIIISSPDDSKVLHIFLQYYNHSLERHGSTKEIVKFGAAASISGGLKPNYSNSAPKVMYYSARGPDPEDSFLDDADIMKPNLVAPGNFIWAAWSSLGTDSVEFLGENFAMMSGTSMAAPHVSGLAALIKQKFPKFSPSAIGSALSTTASLYNRNGGPIMAQRAYANPDLNQSPATPFDMGSGFVNATAALDPGLIFDASYDDYMSFLCGINGSAPMVLNYTGEMCGVSTMNGTDINLPSITIARLEQTRTVQRRVTNVDRNETYIVGWSAPYGVSVNVVPTHFFIACGETQTLTVTLSATMNSTAASFGRIGLVGKGGHIVNIPVAVIFKAKYNNTNR</sequence>
<organism evidence="8">
    <name type="scientific">Vitis vinifera</name>
    <name type="common">Grape</name>
    <dbReference type="NCBI Taxonomy" id="29760"/>
    <lineage>
        <taxon>Eukaryota</taxon>
        <taxon>Viridiplantae</taxon>
        <taxon>Streptophyta</taxon>
        <taxon>Embryophyta</taxon>
        <taxon>Tracheophyta</taxon>
        <taxon>Spermatophyta</taxon>
        <taxon>Magnoliopsida</taxon>
        <taxon>eudicotyledons</taxon>
        <taxon>Gunneridae</taxon>
        <taxon>Pentapetalae</taxon>
        <taxon>rosids</taxon>
        <taxon>Vitales</taxon>
        <taxon>Vitaceae</taxon>
        <taxon>Viteae</taxon>
        <taxon>Vitis</taxon>
    </lineage>
</organism>
<dbReference type="SUPFAM" id="SSF52743">
    <property type="entry name" value="Subtilisin-like"/>
    <property type="match status" value="1"/>
</dbReference>
<feature type="domain" description="Subtilisin-like protease fibronectin type-III" evidence="7">
    <location>
        <begin position="487"/>
        <end position="580"/>
    </location>
</feature>
<dbReference type="Pfam" id="PF00082">
    <property type="entry name" value="Peptidase_S8"/>
    <property type="match status" value="1"/>
</dbReference>
<dbReference type="ExpressionAtlas" id="A5B3C9">
    <property type="expression patterns" value="baseline and differential"/>
</dbReference>
<accession>A5B3C9</accession>
<dbReference type="Gene3D" id="2.60.40.2310">
    <property type="match status" value="1"/>
</dbReference>
<evidence type="ECO:0000259" key="7">
    <source>
        <dbReference type="Pfam" id="PF17766"/>
    </source>
</evidence>
<feature type="domain" description="Peptidase S8/S53" evidence="6">
    <location>
        <begin position="88"/>
        <end position="409"/>
    </location>
</feature>
<comment type="similarity">
    <text evidence="1">Belongs to the peptidase S8 family.</text>
</comment>
<keyword evidence="2" id="KW-0645">Protease</keyword>
<evidence type="ECO:0000256" key="1">
    <source>
        <dbReference type="ARBA" id="ARBA00011073"/>
    </source>
</evidence>
<dbReference type="InterPro" id="IPR023828">
    <property type="entry name" value="Peptidase_S8_Ser-AS"/>
</dbReference>
<evidence type="ECO:0000256" key="2">
    <source>
        <dbReference type="ARBA" id="ARBA00022670"/>
    </source>
</evidence>
<proteinExistence type="inferred from homology"/>
<evidence type="ECO:0000256" key="4">
    <source>
        <dbReference type="ARBA" id="ARBA00022801"/>
    </source>
</evidence>
<keyword evidence="3" id="KW-0732">Signal</keyword>
<dbReference type="GO" id="GO:0006508">
    <property type="term" value="P:proteolysis"/>
    <property type="evidence" value="ECO:0007669"/>
    <property type="project" value="UniProtKB-KW"/>
</dbReference>
<evidence type="ECO:0000259" key="6">
    <source>
        <dbReference type="Pfam" id="PF00082"/>
    </source>
</evidence>
<dbReference type="AlphaFoldDB" id="A5B3C9"/>
<dbReference type="EMBL" id="AM445217">
    <property type="protein sequence ID" value="CAN60894.1"/>
    <property type="molecule type" value="Genomic_DNA"/>
</dbReference>
<dbReference type="Gene3D" id="3.40.50.200">
    <property type="entry name" value="Peptidase S8/S53 domain"/>
    <property type="match status" value="2"/>
</dbReference>
<evidence type="ECO:0000256" key="3">
    <source>
        <dbReference type="ARBA" id="ARBA00022729"/>
    </source>
</evidence>
<dbReference type="Gene3D" id="3.50.30.30">
    <property type="match status" value="1"/>
</dbReference>
<dbReference type="InterPro" id="IPR041469">
    <property type="entry name" value="Subtilisin-like_FN3"/>
</dbReference>
<evidence type="ECO:0000256" key="5">
    <source>
        <dbReference type="ARBA" id="ARBA00022825"/>
    </source>
</evidence>
<dbReference type="CDD" id="cd02120">
    <property type="entry name" value="PA_subtilisin_like"/>
    <property type="match status" value="1"/>
</dbReference>
<reference evidence="8" key="1">
    <citation type="journal article" date="2007" name="PLoS ONE">
        <title>The first genome sequence of an elite grapevine cultivar (Pinot noir Vitis vinifera L.): coping with a highly heterozygous genome.</title>
        <authorList>
            <person name="Velasco R."/>
            <person name="Zharkikh A."/>
            <person name="Troggio M."/>
            <person name="Cartwright D.A."/>
            <person name="Cestaro A."/>
            <person name="Pruss D."/>
            <person name="Pindo M."/>
            <person name="FitzGerald L.M."/>
            <person name="Vezzulli S."/>
            <person name="Reid J."/>
            <person name="Malacarne G."/>
            <person name="Iliev D."/>
            <person name="Coppola G."/>
            <person name="Wardell B."/>
            <person name="Micheletti D."/>
            <person name="Macalma T."/>
            <person name="Facci M."/>
            <person name="Mitchell J.T."/>
            <person name="Perazzolli M."/>
            <person name="Eldredge G."/>
            <person name="Gatto P."/>
            <person name="Oyzerski R."/>
            <person name="Moretto M."/>
            <person name="Gutin N."/>
            <person name="Stefanini M."/>
            <person name="Chen Y."/>
            <person name="Segala C."/>
            <person name="Davenport C."/>
            <person name="Dematte L."/>
            <person name="Mraz A."/>
            <person name="Battilana J."/>
            <person name="Stormo K."/>
            <person name="Costa F."/>
            <person name="Tao Q."/>
            <person name="Si-Ammour A."/>
            <person name="Harkins T."/>
            <person name="Lackey A."/>
            <person name="Perbost C."/>
            <person name="Taillon B."/>
            <person name="Stella A."/>
            <person name="Solovyev V."/>
            <person name="Fawcett J.A."/>
            <person name="Sterck L."/>
            <person name="Vandepoele K."/>
            <person name="Grando S.M."/>
            <person name="Toppo S."/>
            <person name="Moser C."/>
            <person name="Lanchbury J."/>
            <person name="Bogden R."/>
            <person name="Skolnick M."/>
            <person name="Sgaramella V."/>
            <person name="Bhatnagar S.K."/>
            <person name="Fontana P."/>
            <person name="Gutin A."/>
            <person name="Van de Peer Y."/>
            <person name="Salamini F."/>
            <person name="Viola R."/>
        </authorList>
    </citation>
    <scope>NUCLEOTIDE SEQUENCE</scope>
</reference>
<keyword evidence="4" id="KW-0378">Hydrolase</keyword>